<reference evidence="3" key="1">
    <citation type="submission" date="2020-06" db="EMBL/GenBank/DDBJ databases">
        <authorList>
            <consortium name="Plant Systems Biology data submission"/>
        </authorList>
    </citation>
    <scope>NUCLEOTIDE SEQUENCE</scope>
    <source>
        <strain evidence="3">D6</strain>
    </source>
</reference>
<name>A0A9N8EFB8_9STRA</name>
<dbReference type="Proteomes" id="UP001153069">
    <property type="component" value="Unassembled WGS sequence"/>
</dbReference>
<dbReference type="OrthoDB" id="45533at2759"/>
<evidence type="ECO:0000256" key="1">
    <source>
        <dbReference type="SAM" id="Coils"/>
    </source>
</evidence>
<keyword evidence="1" id="KW-0175">Coiled coil</keyword>
<organism evidence="3 4">
    <name type="scientific">Seminavis robusta</name>
    <dbReference type="NCBI Taxonomy" id="568900"/>
    <lineage>
        <taxon>Eukaryota</taxon>
        <taxon>Sar</taxon>
        <taxon>Stramenopiles</taxon>
        <taxon>Ochrophyta</taxon>
        <taxon>Bacillariophyta</taxon>
        <taxon>Bacillariophyceae</taxon>
        <taxon>Bacillariophycidae</taxon>
        <taxon>Naviculales</taxon>
        <taxon>Naviculaceae</taxon>
        <taxon>Seminavis</taxon>
    </lineage>
</organism>
<evidence type="ECO:0000313" key="3">
    <source>
        <dbReference type="EMBL" id="CAB9520492.1"/>
    </source>
</evidence>
<protein>
    <submittedName>
        <fullName evidence="3">Uncharacterized protein</fullName>
    </submittedName>
</protein>
<feature type="compositionally biased region" description="Polar residues" evidence="2">
    <location>
        <begin position="63"/>
        <end position="84"/>
    </location>
</feature>
<proteinExistence type="predicted"/>
<feature type="compositionally biased region" description="Polar residues" evidence="2">
    <location>
        <begin position="38"/>
        <end position="48"/>
    </location>
</feature>
<comment type="caution">
    <text evidence="3">The sequence shown here is derived from an EMBL/GenBank/DDBJ whole genome shotgun (WGS) entry which is preliminary data.</text>
</comment>
<dbReference type="AlphaFoldDB" id="A0A9N8EFB8"/>
<feature type="compositionally biased region" description="Polar residues" evidence="2">
    <location>
        <begin position="15"/>
        <end position="28"/>
    </location>
</feature>
<feature type="region of interest" description="Disordered" evidence="2">
    <location>
        <begin position="1"/>
        <end position="106"/>
    </location>
</feature>
<feature type="coiled-coil region" evidence="1">
    <location>
        <begin position="294"/>
        <end position="335"/>
    </location>
</feature>
<accession>A0A9N8EFB8</accession>
<keyword evidence="4" id="KW-1185">Reference proteome</keyword>
<feature type="compositionally biased region" description="Basic and acidic residues" evidence="2">
    <location>
        <begin position="212"/>
        <end position="262"/>
    </location>
</feature>
<sequence length="411" mass="46722">MKYRKVGSGSLYNGVGSSNLWTKSSESGPSGGCAVMRVNNNRKQPTANKTKDNAHAEEEEQNKTVSKVNVTGAEVTQEQGSALSVVSEDETHHPKPDQVPPSPAKQTHLTYFNDERKPPPSFIVGQHYKAAIQEDAGSSNQMQLRPSGMLCLEEVLLPAIAHQEQHDLKQIQRRTQRDVPHLTHIVKTGRLAVKKSLIAAIDAAQNSRLERRVLDDQREKAAEQKRQQQREENRQQRARDLEQRRGEEAKKKELKKQKETREMRKKYQPNQELWREAAYLMTESSKLEREGRLWADAEGLLDAAEKDLEAREQEANNQKREKDATIDKMAKAGEEEEEEGLDSDVFVSSIQGVISSSNSIQTALKSLTDLMMSTEKLRKDVYQRYRQDHQFDGYRGVNNPKGLIRILSQED</sequence>
<evidence type="ECO:0000256" key="2">
    <source>
        <dbReference type="SAM" id="MobiDB-lite"/>
    </source>
</evidence>
<evidence type="ECO:0000313" key="4">
    <source>
        <dbReference type="Proteomes" id="UP001153069"/>
    </source>
</evidence>
<gene>
    <name evidence="3" type="ORF">SEMRO_1107_G242060.1</name>
</gene>
<feature type="region of interest" description="Disordered" evidence="2">
    <location>
        <begin position="212"/>
        <end position="268"/>
    </location>
</feature>
<dbReference type="EMBL" id="CAICTM010001105">
    <property type="protein sequence ID" value="CAB9520492.1"/>
    <property type="molecule type" value="Genomic_DNA"/>
</dbReference>